<evidence type="ECO:0000256" key="6">
    <source>
        <dbReference type="ARBA" id="ARBA00022692"/>
    </source>
</evidence>
<protein>
    <recommendedName>
        <fullName evidence="3">histidine kinase</fullName>
        <ecNumber evidence="3">2.7.13.3</ecNumber>
    </recommendedName>
</protein>
<dbReference type="Pfam" id="PF00672">
    <property type="entry name" value="HAMP"/>
    <property type="match status" value="1"/>
</dbReference>
<evidence type="ECO:0000256" key="4">
    <source>
        <dbReference type="ARBA" id="ARBA00022553"/>
    </source>
</evidence>
<comment type="subcellular location">
    <subcellularLocation>
        <location evidence="2">Cell membrane</location>
    </subcellularLocation>
</comment>
<evidence type="ECO:0000256" key="2">
    <source>
        <dbReference type="ARBA" id="ARBA00004236"/>
    </source>
</evidence>
<dbReference type="InterPro" id="IPR003594">
    <property type="entry name" value="HATPase_dom"/>
</dbReference>
<dbReference type="CDD" id="cd00082">
    <property type="entry name" value="HisKA"/>
    <property type="match status" value="1"/>
</dbReference>
<dbReference type="PROSITE" id="PS50885">
    <property type="entry name" value="HAMP"/>
    <property type="match status" value="1"/>
</dbReference>
<evidence type="ECO:0000259" key="12">
    <source>
        <dbReference type="PROSITE" id="PS50885"/>
    </source>
</evidence>
<dbReference type="Gene3D" id="1.10.287.130">
    <property type="match status" value="1"/>
</dbReference>
<dbReference type="Pfam" id="PF00512">
    <property type="entry name" value="HisKA"/>
    <property type="match status" value="1"/>
</dbReference>
<keyword evidence="6" id="KW-0812">Transmembrane</keyword>
<dbReference type="Gene3D" id="3.30.565.10">
    <property type="entry name" value="Histidine kinase-like ATPase, C-terminal domain"/>
    <property type="match status" value="1"/>
</dbReference>
<dbReference type="InterPro" id="IPR003661">
    <property type="entry name" value="HisK_dim/P_dom"/>
</dbReference>
<reference evidence="14" key="1">
    <citation type="submission" date="2016-10" db="EMBL/GenBank/DDBJ databases">
        <authorList>
            <person name="Varghese N."/>
            <person name="Submissions S."/>
        </authorList>
    </citation>
    <scope>NUCLEOTIDE SEQUENCE [LARGE SCALE GENOMIC DNA]</scope>
    <source>
        <strain evidence="14">DSM 45079</strain>
    </source>
</reference>
<dbReference type="InterPro" id="IPR004358">
    <property type="entry name" value="Sig_transdc_His_kin-like_C"/>
</dbReference>
<keyword evidence="14" id="KW-1185">Reference proteome</keyword>
<dbReference type="GO" id="GO:0005886">
    <property type="term" value="C:plasma membrane"/>
    <property type="evidence" value="ECO:0007669"/>
    <property type="project" value="UniProtKB-SubCell"/>
</dbReference>
<dbReference type="OrthoDB" id="9786919at2"/>
<dbReference type="PROSITE" id="PS50109">
    <property type="entry name" value="HIS_KIN"/>
    <property type="match status" value="1"/>
</dbReference>
<evidence type="ECO:0000256" key="1">
    <source>
        <dbReference type="ARBA" id="ARBA00000085"/>
    </source>
</evidence>
<comment type="catalytic activity">
    <reaction evidence="1">
        <text>ATP + protein L-histidine = ADP + protein N-phospho-L-histidine.</text>
        <dbReference type="EC" id="2.7.13.3"/>
    </reaction>
</comment>
<keyword evidence="8" id="KW-1133">Transmembrane helix</keyword>
<evidence type="ECO:0000256" key="5">
    <source>
        <dbReference type="ARBA" id="ARBA00022679"/>
    </source>
</evidence>
<dbReference type="InterPro" id="IPR036890">
    <property type="entry name" value="HATPase_C_sf"/>
</dbReference>
<dbReference type="SUPFAM" id="SSF55874">
    <property type="entry name" value="ATPase domain of HSP90 chaperone/DNA topoisomerase II/histidine kinase"/>
    <property type="match status" value="1"/>
</dbReference>
<dbReference type="SMART" id="SM00304">
    <property type="entry name" value="HAMP"/>
    <property type="match status" value="1"/>
</dbReference>
<evidence type="ECO:0000256" key="7">
    <source>
        <dbReference type="ARBA" id="ARBA00022777"/>
    </source>
</evidence>
<evidence type="ECO:0000256" key="3">
    <source>
        <dbReference type="ARBA" id="ARBA00012438"/>
    </source>
</evidence>
<dbReference type="Pfam" id="PF02518">
    <property type="entry name" value="HATPase_c"/>
    <property type="match status" value="1"/>
</dbReference>
<dbReference type="CDD" id="cd00075">
    <property type="entry name" value="HATPase"/>
    <property type="match status" value="1"/>
</dbReference>
<accession>A0A1H2JU29</accession>
<dbReference type="PRINTS" id="PR00344">
    <property type="entry name" value="BCTRLSENSOR"/>
</dbReference>
<keyword evidence="9" id="KW-0902">Two-component regulatory system</keyword>
<dbReference type="InterPro" id="IPR050428">
    <property type="entry name" value="TCS_sensor_his_kinase"/>
</dbReference>
<proteinExistence type="predicted"/>
<dbReference type="SMART" id="SM00387">
    <property type="entry name" value="HATPase_c"/>
    <property type="match status" value="1"/>
</dbReference>
<evidence type="ECO:0000256" key="10">
    <source>
        <dbReference type="ARBA" id="ARBA00023136"/>
    </source>
</evidence>
<dbReference type="CDD" id="cd06225">
    <property type="entry name" value="HAMP"/>
    <property type="match status" value="1"/>
</dbReference>
<evidence type="ECO:0000313" key="13">
    <source>
        <dbReference type="EMBL" id="SDU59678.1"/>
    </source>
</evidence>
<dbReference type="GO" id="GO:0000155">
    <property type="term" value="F:phosphorelay sensor kinase activity"/>
    <property type="evidence" value="ECO:0007669"/>
    <property type="project" value="InterPro"/>
</dbReference>
<dbReference type="PANTHER" id="PTHR45436:SF5">
    <property type="entry name" value="SENSOR HISTIDINE KINASE TRCS"/>
    <property type="match status" value="1"/>
</dbReference>
<dbReference type="InterPro" id="IPR003660">
    <property type="entry name" value="HAMP_dom"/>
</dbReference>
<dbReference type="InterPro" id="IPR005467">
    <property type="entry name" value="His_kinase_dom"/>
</dbReference>
<evidence type="ECO:0000259" key="11">
    <source>
        <dbReference type="PROSITE" id="PS50109"/>
    </source>
</evidence>
<dbReference type="Proteomes" id="UP000182977">
    <property type="component" value="Chromosome I"/>
</dbReference>
<keyword evidence="5" id="KW-0808">Transferase</keyword>
<evidence type="ECO:0000256" key="8">
    <source>
        <dbReference type="ARBA" id="ARBA00022989"/>
    </source>
</evidence>
<organism evidence="13 14">
    <name type="scientific">Jiangella alkaliphila</name>
    <dbReference type="NCBI Taxonomy" id="419479"/>
    <lineage>
        <taxon>Bacteria</taxon>
        <taxon>Bacillati</taxon>
        <taxon>Actinomycetota</taxon>
        <taxon>Actinomycetes</taxon>
        <taxon>Jiangellales</taxon>
        <taxon>Jiangellaceae</taxon>
        <taxon>Jiangella</taxon>
    </lineage>
</organism>
<dbReference type="RefSeq" id="WP_046767293.1">
    <property type="nucleotide sequence ID" value="NZ_KQ061221.1"/>
</dbReference>
<dbReference type="EMBL" id="LT629791">
    <property type="protein sequence ID" value="SDU59678.1"/>
    <property type="molecule type" value="Genomic_DNA"/>
</dbReference>
<dbReference type="STRING" id="419479.SAMN04488563_3055"/>
<feature type="domain" description="HAMP" evidence="12">
    <location>
        <begin position="185"/>
        <end position="240"/>
    </location>
</feature>
<dbReference type="Gene3D" id="6.10.340.10">
    <property type="match status" value="1"/>
</dbReference>
<dbReference type="AlphaFoldDB" id="A0A1H2JU29"/>
<gene>
    <name evidence="13" type="ORF">SAMN04488563_3055</name>
</gene>
<evidence type="ECO:0000313" key="14">
    <source>
        <dbReference type="Proteomes" id="UP000182977"/>
    </source>
</evidence>
<dbReference type="EC" id="2.7.13.3" evidence="3"/>
<dbReference type="PANTHER" id="PTHR45436">
    <property type="entry name" value="SENSOR HISTIDINE KINASE YKOH"/>
    <property type="match status" value="1"/>
</dbReference>
<feature type="domain" description="Histidine kinase" evidence="11">
    <location>
        <begin position="248"/>
        <end position="463"/>
    </location>
</feature>
<name>A0A1H2JU29_9ACTN</name>
<keyword evidence="7 13" id="KW-0418">Kinase</keyword>
<dbReference type="SMART" id="SM00388">
    <property type="entry name" value="HisKA"/>
    <property type="match status" value="1"/>
</dbReference>
<keyword evidence="10" id="KW-0472">Membrane</keyword>
<dbReference type="SUPFAM" id="SSF158472">
    <property type="entry name" value="HAMP domain-like"/>
    <property type="match status" value="1"/>
</dbReference>
<sequence>MTLRARLALLTSAAVALAVVAASITAWLLIRTSLLDEIDQRLLARVPDLEQIQQQASELPEGTRRSGLFLANDPLGVQTITPDGQVEPGLPPGNEATALVLDEEEQRMVDGEIDGPLLRNLEIDGADHRVMTAALSGGDGFNGAVRLVQQLEGVENTLTRIAWLLAGITGVGVAAAAALGWTTARTGLRPIDKLVDAAEQVATTKDLAHRIDPPGNSRDEVARLAGSVNAMLAALDDARTQQRQLIEDAGHELRTPLTTLRNDLGVLLRSEQHSDRRLEPSDRAGLLRDLEDEAAALSVMVGEIVELARGGTEPEPPLETDLRALVERAVARTRRVDPAVSVAVAGRPFEAVVRPGVLERAVANLVRNAVQVSPPGGVVDVLLDETGAGARIRVLDRGPGIAAPDLPRIFDRFYRGQAARERHGSGLGLAIVAQAAELHGGSVTAGRRKGGGAAFTLRLPLPDAEPAILSPLLDRP</sequence>
<dbReference type="SUPFAM" id="SSF47384">
    <property type="entry name" value="Homodimeric domain of signal transducing histidine kinase"/>
    <property type="match status" value="1"/>
</dbReference>
<keyword evidence="4" id="KW-0597">Phosphoprotein</keyword>
<dbReference type="InterPro" id="IPR036097">
    <property type="entry name" value="HisK_dim/P_sf"/>
</dbReference>
<evidence type="ECO:0000256" key="9">
    <source>
        <dbReference type="ARBA" id="ARBA00023012"/>
    </source>
</evidence>